<dbReference type="EMBL" id="NQKI01000036">
    <property type="protein sequence ID" value="OZY57950.1"/>
    <property type="molecule type" value="Genomic_DNA"/>
</dbReference>
<gene>
    <name evidence="1" type="ORF">CJF39_18510</name>
</gene>
<reference evidence="1 2" key="1">
    <citation type="submission" date="2017-08" db="EMBL/GenBank/DDBJ databases">
        <title>Genomic and metabolic characterisation of spoilage-associated Pseudomonas species.</title>
        <authorList>
            <person name="Stanborough T."/>
            <person name="Fegan N."/>
            <person name="Powell S.M."/>
            <person name="Singh T."/>
            <person name="Tamplin M.L."/>
            <person name="Chandry P.S."/>
        </authorList>
    </citation>
    <scope>NUCLEOTIDE SEQUENCE [LARGE SCALE GENOMIC DNA]</scope>
    <source>
        <strain evidence="1 2">L1802</strain>
    </source>
</reference>
<evidence type="ECO:0000313" key="2">
    <source>
        <dbReference type="Proteomes" id="UP000215788"/>
    </source>
</evidence>
<sequence>MEALRGSNTATNGTSQALYVEKKIGESRTVDISTRDIELFQPLLLKQGLAQTAVNDISMIVRHIEVNIFLRRDSQIHPSGQHQSWGVLMLKCWAGLSLSDVI</sequence>
<name>A0A266N6D6_9PSED</name>
<comment type="caution">
    <text evidence="1">The sequence shown here is derived from an EMBL/GenBank/DDBJ whole genome shotgun (WGS) entry which is preliminary data.</text>
</comment>
<evidence type="ECO:0000313" key="1">
    <source>
        <dbReference type="EMBL" id="OZY57950.1"/>
    </source>
</evidence>
<dbReference type="AlphaFoldDB" id="A0A266N6D6"/>
<accession>A0A266N6D6</accession>
<organism evidence="1 2">
    <name type="scientific">Pseudomonas lundensis</name>
    <dbReference type="NCBI Taxonomy" id="86185"/>
    <lineage>
        <taxon>Bacteria</taxon>
        <taxon>Pseudomonadati</taxon>
        <taxon>Pseudomonadota</taxon>
        <taxon>Gammaproteobacteria</taxon>
        <taxon>Pseudomonadales</taxon>
        <taxon>Pseudomonadaceae</taxon>
        <taxon>Pseudomonas</taxon>
    </lineage>
</organism>
<proteinExistence type="predicted"/>
<protein>
    <submittedName>
        <fullName evidence="1">Uncharacterized protein</fullName>
    </submittedName>
</protein>
<dbReference type="Proteomes" id="UP000215788">
    <property type="component" value="Unassembled WGS sequence"/>
</dbReference>